<dbReference type="OrthoDB" id="10484559at2759"/>
<dbReference type="GeneID" id="110989827"/>
<keyword evidence="1" id="KW-0732">Signal</keyword>
<organism evidence="2 3">
    <name type="scientific">Acanthaster planci</name>
    <name type="common">Crown-of-thorns starfish</name>
    <dbReference type="NCBI Taxonomy" id="133434"/>
    <lineage>
        <taxon>Eukaryota</taxon>
        <taxon>Metazoa</taxon>
        <taxon>Echinodermata</taxon>
        <taxon>Eleutherozoa</taxon>
        <taxon>Asterozoa</taxon>
        <taxon>Asteroidea</taxon>
        <taxon>Valvatacea</taxon>
        <taxon>Valvatida</taxon>
        <taxon>Acanthasteridae</taxon>
        <taxon>Acanthaster</taxon>
    </lineage>
</organism>
<evidence type="ECO:0000313" key="3">
    <source>
        <dbReference type="RefSeq" id="XP_022110169.1"/>
    </source>
</evidence>
<protein>
    <submittedName>
        <fullName evidence="3">Uncharacterized protein LOC110989827 isoform X1</fullName>
    </submittedName>
</protein>
<sequence>MATILGIILACFFLTSGARGNWKEGSQDPTHSKLGLYVEYMACDANVCVKPYKMTLDRKGTVQHNFTFTESPYDFLLDTSSALSQSHMLLNMTQENQEPFRLCAEYETAMSTYSKGPLKIRRCLDSFFEGITIPAECVKPITVYTIYIKDGDGEMQGTKVLLCLGAKD</sequence>
<feature type="chain" id="PRO_5034478736" evidence="1">
    <location>
        <begin position="21"/>
        <end position="168"/>
    </location>
</feature>
<dbReference type="OMA" id="FRICFEY"/>
<evidence type="ECO:0000256" key="1">
    <source>
        <dbReference type="SAM" id="SignalP"/>
    </source>
</evidence>
<dbReference type="AlphaFoldDB" id="A0A8B7ZXN0"/>
<evidence type="ECO:0000313" key="2">
    <source>
        <dbReference type="Proteomes" id="UP000694845"/>
    </source>
</evidence>
<feature type="signal peptide" evidence="1">
    <location>
        <begin position="1"/>
        <end position="20"/>
    </location>
</feature>
<accession>A0A8B7ZXN0</accession>
<dbReference type="KEGG" id="aplc:110989827"/>
<dbReference type="Proteomes" id="UP000694845">
    <property type="component" value="Unplaced"/>
</dbReference>
<gene>
    <name evidence="3" type="primary">LOC110989827</name>
</gene>
<keyword evidence="2" id="KW-1185">Reference proteome</keyword>
<proteinExistence type="predicted"/>
<reference evidence="3" key="1">
    <citation type="submission" date="2025-08" db="UniProtKB">
        <authorList>
            <consortium name="RefSeq"/>
        </authorList>
    </citation>
    <scope>IDENTIFICATION</scope>
</reference>
<name>A0A8B7ZXN0_ACAPL</name>
<dbReference type="RefSeq" id="XP_022110169.1">
    <property type="nucleotide sequence ID" value="XM_022254477.1"/>
</dbReference>